<dbReference type="GO" id="GO:0015297">
    <property type="term" value="F:antiporter activity"/>
    <property type="evidence" value="ECO:0007669"/>
    <property type="project" value="InterPro"/>
</dbReference>
<evidence type="ECO:0000259" key="6">
    <source>
        <dbReference type="Pfam" id="PF00999"/>
    </source>
</evidence>
<feature type="transmembrane region" description="Helical" evidence="5">
    <location>
        <begin position="151"/>
        <end position="172"/>
    </location>
</feature>
<dbReference type="RefSeq" id="WP_030005096.1">
    <property type="nucleotide sequence ID" value="NC_022549.1"/>
</dbReference>
<dbReference type="STRING" id="61635.BN85312150"/>
<dbReference type="OrthoDB" id="9790604at2"/>
<evidence type="ECO:0000256" key="2">
    <source>
        <dbReference type="ARBA" id="ARBA00022692"/>
    </source>
</evidence>
<dbReference type="InterPro" id="IPR051843">
    <property type="entry name" value="CPA1_transporter"/>
</dbReference>
<keyword evidence="2 5" id="KW-0812">Transmembrane</keyword>
<feature type="transmembrane region" description="Helical" evidence="5">
    <location>
        <begin position="184"/>
        <end position="208"/>
    </location>
</feature>
<feature type="transmembrane region" description="Helical" evidence="5">
    <location>
        <begin position="293"/>
        <end position="315"/>
    </location>
</feature>
<feature type="transmembrane region" description="Helical" evidence="5">
    <location>
        <begin position="358"/>
        <end position="377"/>
    </location>
</feature>
<sequence>MLISLALILLLALSLGSLFEKMKLPKLLGMLFTGIILGPFLLDLIDESLLDISTELRKVALVIILLRAGLSLKLNELREVGITALLLSFVPATLEIIGIAIVGPMLFDITLLEALILGSVLAAVSPAVIVPKMIELIEEKRGTAKKIPQMVLAAASVDDVFVIVLFTSFLTMYEKNQFDFGSLITIPISIVLGALIGALLGGALIWLFKRIHMRDSVKVLIILSFGFILLYMEDYFMISGLIGVMSLGLMISYRYEILASRLQLKFSKIWVFAEILLFVLIGAALNLDGLKSIWFLVLLMVVFGLLFRIVGVFIASIKSKLNQKERLFVGFAYLPKATVQAAIGAIPLQQGLEAGDLILSAAVFAILVTAPVGAFLIDLTKKKLLQQT</sequence>
<evidence type="ECO:0000256" key="1">
    <source>
        <dbReference type="ARBA" id="ARBA00004141"/>
    </source>
</evidence>
<keyword evidence="4 5" id="KW-0472">Membrane</keyword>
<dbReference type="KEGG" id="abra:BN85312150"/>
<dbReference type="AlphaFoldDB" id="U4KPG8"/>
<gene>
    <name evidence="7" type="ORF">BN85312150</name>
</gene>
<feature type="transmembrane region" description="Helical" evidence="5">
    <location>
        <begin position="269"/>
        <end position="287"/>
    </location>
</feature>
<dbReference type="PANTHER" id="PTHR31102:SF1">
    <property type="entry name" value="CATION_H+ EXCHANGER DOMAIN-CONTAINING PROTEIN"/>
    <property type="match status" value="1"/>
</dbReference>
<evidence type="ECO:0000256" key="5">
    <source>
        <dbReference type="SAM" id="Phobius"/>
    </source>
</evidence>
<evidence type="ECO:0000313" key="8">
    <source>
        <dbReference type="Proteomes" id="UP000032737"/>
    </source>
</evidence>
<feature type="transmembrane region" description="Helical" evidence="5">
    <location>
        <begin position="238"/>
        <end position="257"/>
    </location>
</feature>
<feature type="transmembrane region" description="Helical" evidence="5">
    <location>
        <begin position="327"/>
        <end position="346"/>
    </location>
</feature>
<dbReference type="HOGENOM" id="CLU_018415_1_0_14"/>
<dbReference type="GO" id="GO:1902600">
    <property type="term" value="P:proton transmembrane transport"/>
    <property type="evidence" value="ECO:0007669"/>
    <property type="project" value="InterPro"/>
</dbReference>
<dbReference type="Proteomes" id="UP000032737">
    <property type="component" value="Chromosome"/>
</dbReference>
<feature type="domain" description="Cation/H+ exchanger transmembrane" evidence="6">
    <location>
        <begin position="11"/>
        <end position="375"/>
    </location>
</feature>
<name>U4KPG8_9MOLU</name>
<dbReference type="Pfam" id="PF00999">
    <property type="entry name" value="Na_H_Exchanger"/>
    <property type="match status" value="1"/>
</dbReference>
<reference evidence="7 8" key="1">
    <citation type="journal article" date="2013" name="J. Mol. Microbiol. Biotechnol.">
        <title>Analysis of the Complete Genomes of Acholeplasma brassicae , A. palmae and A. laidlawii and Their Comparison to the Obligate Parasites from ' Candidatus Phytoplasma'.</title>
        <authorList>
            <person name="Kube M."/>
            <person name="Siewert C."/>
            <person name="Migdoll A.M."/>
            <person name="Duduk B."/>
            <person name="Holz S."/>
            <person name="Rabus R."/>
            <person name="Seemuller E."/>
            <person name="Mitrovic J."/>
            <person name="Muller I."/>
            <person name="Buttner C."/>
            <person name="Reinhardt R."/>
        </authorList>
    </citation>
    <scope>NUCLEOTIDE SEQUENCE [LARGE SCALE GENOMIC DNA]</scope>
    <source>
        <strain evidence="8">0502</strain>
    </source>
</reference>
<feature type="transmembrane region" description="Helical" evidence="5">
    <location>
        <begin position="215"/>
        <end position="232"/>
    </location>
</feature>
<keyword evidence="3 5" id="KW-1133">Transmembrane helix</keyword>
<dbReference type="InterPro" id="IPR038770">
    <property type="entry name" value="Na+/solute_symporter_sf"/>
</dbReference>
<feature type="transmembrane region" description="Helical" evidence="5">
    <location>
        <begin position="80"/>
        <end position="103"/>
    </location>
</feature>
<evidence type="ECO:0000256" key="3">
    <source>
        <dbReference type="ARBA" id="ARBA00022989"/>
    </source>
</evidence>
<dbReference type="GO" id="GO:0016020">
    <property type="term" value="C:membrane"/>
    <property type="evidence" value="ECO:0007669"/>
    <property type="project" value="UniProtKB-SubCell"/>
</dbReference>
<feature type="transmembrane region" description="Helical" evidence="5">
    <location>
        <begin position="109"/>
        <end position="130"/>
    </location>
</feature>
<dbReference type="InterPro" id="IPR006153">
    <property type="entry name" value="Cation/H_exchanger_TM"/>
</dbReference>
<evidence type="ECO:0000313" key="7">
    <source>
        <dbReference type="EMBL" id="CCV66236.1"/>
    </source>
</evidence>
<feature type="transmembrane region" description="Helical" evidence="5">
    <location>
        <begin position="28"/>
        <end position="45"/>
    </location>
</feature>
<evidence type="ECO:0000256" key="4">
    <source>
        <dbReference type="ARBA" id="ARBA00023136"/>
    </source>
</evidence>
<dbReference type="Gene3D" id="1.20.1530.20">
    <property type="match status" value="1"/>
</dbReference>
<accession>U4KPG8</accession>
<protein>
    <recommendedName>
        <fullName evidence="6">Cation/H+ exchanger transmembrane domain-containing protein</fullName>
    </recommendedName>
</protein>
<keyword evidence="8" id="KW-1185">Reference proteome</keyword>
<dbReference type="EMBL" id="FO681348">
    <property type="protein sequence ID" value="CCV66236.1"/>
    <property type="molecule type" value="Genomic_DNA"/>
</dbReference>
<comment type="subcellular location">
    <subcellularLocation>
        <location evidence="1">Membrane</location>
        <topology evidence="1">Multi-pass membrane protein</topology>
    </subcellularLocation>
</comment>
<organism evidence="7 8">
    <name type="scientific">Acholeplasma brassicae</name>
    <dbReference type="NCBI Taxonomy" id="61635"/>
    <lineage>
        <taxon>Bacteria</taxon>
        <taxon>Bacillati</taxon>
        <taxon>Mycoplasmatota</taxon>
        <taxon>Mollicutes</taxon>
        <taxon>Acholeplasmatales</taxon>
        <taxon>Acholeplasmataceae</taxon>
        <taxon>Acholeplasma</taxon>
    </lineage>
</organism>
<dbReference type="PANTHER" id="PTHR31102">
    <property type="match status" value="1"/>
</dbReference>
<proteinExistence type="predicted"/>